<dbReference type="Proteomes" id="UP000178435">
    <property type="component" value="Unassembled WGS sequence"/>
</dbReference>
<feature type="chain" id="PRO_5009532312" description="Phosphodiester glycosidase domain-containing protein" evidence="1">
    <location>
        <begin position="22"/>
        <end position="293"/>
    </location>
</feature>
<name>A0A1F7RZN8_9BACT</name>
<keyword evidence="1" id="KW-0732">Signal</keyword>
<evidence type="ECO:0000259" key="2">
    <source>
        <dbReference type="Pfam" id="PF09992"/>
    </source>
</evidence>
<accession>A0A1F7RZN8</accession>
<evidence type="ECO:0000313" key="3">
    <source>
        <dbReference type="EMBL" id="OGL46518.1"/>
    </source>
</evidence>
<dbReference type="PANTHER" id="PTHR40446">
    <property type="entry name" value="N-ACETYLGLUCOSAMINE-1-PHOSPHODIESTER ALPHA-N-ACETYLGLUCOSAMINIDASE"/>
    <property type="match status" value="1"/>
</dbReference>
<sequence length="293" mass="32383">MFKKTIIVLFIILAMSQFSSEAELSKELSYEELKPEEGWKAVIEGVEVKEIALRRQNWYGMGLTKEDLKGESISVDEIQKVNIKALRIDPKKLKLRLIYCYDYGEKSGADIKTLVKKSGAIGAITGGFYDYGKDRKGFKPVGILIVDGQKIAKWMAGVNGIFIVNKDGATDIIDKGKYKYSPDILQAVQSGPILVNDGGIKIDKPLSFNEFKILPRTAVGITKDKKIIMVAGETGYNGLSLYELAEIMKRLESDKALNMDGGPSAQMYLATKKTELYVKGAGKIIDAIGFFAK</sequence>
<reference evidence="3 4" key="1">
    <citation type="journal article" date="2016" name="Nat. Commun.">
        <title>Thousands of microbial genomes shed light on interconnected biogeochemical processes in an aquifer system.</title>
        <authorList>
            <person name="Anantharaman K."/>
            <person name="Brown C.T."/>
            <person name="Hug L.A."/>
            <person name="Sharon I."/>
            <person name="Castelle C.J."/>
            <person name="Probst A.J."/>
            <person name="Thomas B.C."/>
            <person name="Singh A."/>
            <person name="Wilkins M.J."/>
            <person name="Karaoz U."/>
            <person name="Brodie E.L."/>
            <person name="Williams K.H."/>
            <person name="Hubbard S.S."/>
            <person name="Banfield J.F."/>
        </authorList>
    </citation>
    <scope>NUCLEOTIDE SEQUENCE [LARGE SCALE GENOMIC DNA]</scope>
</reference>
<protein>
    <recommendedName>
        <fullName evidence="2">Phosphodiester glycosidase domain-containing protein</fullName>
    </recommendedName>
</protein>
<evidence type="ECO:0000313" key="4">
    <source>
        <dbReference type="Proteomes" id="UP000178435"/>
    </source>
</evidence>
<organism evidence="3 4">
    <name type="scientific">Candidatus Schekmanbacteria bacterium RBG_16_38_11</name>
    <dbReference type="NCBI Taxonomy" id="1817880"/>
    <lineage>
        <taxon>Bacteria</taxon>
        <taxon>Candidatus Schekmaniibacteriota</taxon>
    </lineage>
</organism>
<proteinExistence type="predicted"/>
<dbReference type="PANTHER" id="PTHR40446:SF2">
    <property type="entry name" value="N-ACETYLGLUCOSAMINE-1-PHOSPHODIESTER ALPHA-N-ACETYLGLUCOSAMINIDASE"/>
    <property type="match status" value="1"/>
</dbReference>
<dbReference type="InterPro" id="IPR018711">
    <property type="entry name" value="NAGPA"/>
</dbReference>
<evidence type="ECO:0000256" key="1">
    <source>
        <dbReference type="SAM" id="SignalP"/>
    </source>
</evidence>
<comment type="caution">
    <text evidence="3">The sequence shown here is derived from an EMBL/GenBank/DDBJ whole genome shotgun (WGS) entry which is preliminary data.</text>
</comment>
<dbReference type="AlphaFoldDB" id="A0A1F7RZN8"/>
<feature type="signal peptide" evidence="1">
    <location>
        <begin position="1"/>
        <end position="21"/>
    </location>
</feature>
<dbReference type="Pfam" id="PF09992">
    <property type="entry name" value="NAGPA"/>
    <property type="match status" value="1"/>
</dbReference>
<dbReference type="EMBL" id="MGDF01000044">
    <property type="protein sequence ID" value="OGL46518.1"/>
    <property type="molecule type" value="Genomic_DNA"/>
</dbReference>
<feature type="domain" description="Phosphodiester glycosidase" evidence="2">
    <location>
        <begin position="119"/>
        <end position="273"/>
    </location>
</feature>
<gene>
    <name evidence="3" type="ORF">A2149_05485</name>
</gene>